<keyword evidence="10" id="KW-0472">Membrane</keyword>
<keyword evidence="14" id="KW-1185">Reference proteome</keyword>
<feature type="region of interest" description="Disordered" evidence="9">
    <location>
        <begin position="532"/>
        <end position="553"/>
    </location>
</feature>
<organism evidence="13 14">
    <name type="scientific">Streptomyces coffeae</name>
    <dbReference type="NCBI Taxonomy" id="621382"/>
    <lineage>
        <taxon>Bacteria</taxon>
        <taxon>Bacillati</taxon>
        <taxon>Actinomycetota</taxon>
        <taxon>Actinomycetes</taxon>
        <taxon>Kitasatosporales</taxon>
        <taxon>Streptomycetaceae</taxon>
        <taxon>Streptomyces</taxon>
    </lineage>
</organism>
<dbReference type="Pfam" id="PF00912">
    <property type="entry name" value="Transgly"/>
    <property type="match status" value="1"/>
</dbReference>
<sequence>MGRAEERRARQQGARKAKKAGTKGGIRRFFTWKKILAYVISFCALLVGAFFALYLWVDVPGANAEARAQANIYKYSDGTIMAKTGDINRESVPLSKIDKAVQHTFVAAENKDFYTDSGVSFSGTVRGLINTALGRGKQGGSTITQQYVKNYYLSQEQTVSRKAKELVISLKVDQQKSKDYILAGYINTSYYGRNAYGIQAAARAYYNKDAEKLTVAEGAYLAALLQAPSQYDYSTAGPNGKKLVEARWNYILNNMVEKGWLSKSDRAGMKFKKPGDPRPIPGLEGQTGYFIAAAKKELFKAGVDEKEFEAGGWTITTNIDRKKQKSLEKAVRTQLTDKLAPKKRTVDKHAQVGAVSVDPKTGGVVAMYGGKGYTKHWINNATREDYQPASTFKPLILASALENDSTTQDGTPITANTEYDGTSKRPVKSSTGPVGFSPPNEDNISYGPVSVQKAMNHSVNSVYAQMAVDVGLSKVKQTAVDLGMNGKAGGFGENPSMSLGVMGASPYDMAGVYATLDNHGKKVTPAIVKSAEKGDEKAELPDPTTGQAISRPAADSVTSVLTGVVADGTGKAVQRQGMDVAGKTGTSDDNKSAWFTGYTPGLVTSVGMFGEVPGGKQTTLRGAGGGGRVNGGDYPASIWAAYMGVAADDTKDTEFDLDTDMGAAVPPPTSQSPSESPTATPTKSPTATPTKSPTASPSESETKSPTPTVTPSQSTTTPPGGGTPSTPTTPTTPTGEADTGNKRQKP</sequence>
<keyword evidence="1" id="KW-0121">Carboxypeptidase</keyword>
<evidence type="ECO:0000256" key="4">
    <source>
        <dbReference type="ARBA" id="ARBA00022679"/>
    </source>
</evidence>
<feature type="region of interest" description="Disordered" evidence="9">
    <location>
        <begin position="404"/>
        <end position="441"/>
    </location>
</feature>
<protein>
    <submittedName>
        <fullName evidence="13">Penicillin-binding protein</fullName>
    </submittedName>
</protein>
<feature type="compositionally biased region" description="Polar residues" evidence="9">
    <location>
        <begin position="404"/>
        <end position="420"/>
    </location>
</feature>
<keyword evidence="4" id="KW-0808">Transferase</keyword>
<dbReference type="InterPro" id="IPR050396">
    <property type="entry name" value="Glycosyltr_51/Transpeptidase"/>
</dbReference>
<dbReference type="PANTHER" id="PTHR32282:SF34">
    <property type="entry name" value="PENICILLIN-BINDING PROTEIN 1A"/>
    <property type="match status" value="1"/>
</dbReference>
<dbReference type="SUPFAM" id="SSF53955">
    <property type="entry name" value="Lysozyme-like"/>
    <property type="match status" value="1"/>
</dbReference>
<dbReference type="InterPro" id="IPR036950">
    <property type="entry name" value="PBP_transglycosylase"/>
</dbReference>
<reference evidence="13 14" key="1">
    <citation type="submission" date="2021-01" db="EMBL/GenBank/DDBJ databases">
        <title>WGS of actinomycetes isolated from Thailand.</title>
        <authorList>
            <person name="Thawai C."/>
        </authorList>
    </citation>
    <scope>NUCLEOTIDE SEQUENCE [LARGE SCALE GENOMIC DNA]</scope>
    <source>
        <strain evidence="13 14">CA1R205</strain>
    </source>
</reference>
<evidence type="ECO:0000256" key="2">
    <source>
        <dbReference type="ARBA" id="ARBA00022670"/>
    </source>
</evidence>
<evidence type="ECO:0000313" key="14">
    <source>
        <dbReference type="Proteomes" id="UP000634229"/>
    </source>
</evidence>
<feature type="compositionally biased region" description="Low complexity" evidence="9">
    <location>
        <begin position="671"/>
        <end position="734"/>
    </location>
</feature>
<keyword evidence="5" id="KW-0378">Hydrolase</keyword>
<dbReference type="Gene3D" id="1.10.3810.10">
    <property type="entry name" value="Biosynthetic peptidoglycan transglycosylase-like"/>
    <property type="match status" value="1"/>
</dbReference>
<dbReference type="Gene3D" id="3.40.710.10">
    <property type="entry name" value="DD-peptidase/beta-lactamase superfamily"/>
    <property type="match status" value="1"/>
</dbReference>
<keyword evidence="10" id="KW-1133">Transmembrane helix</keyword>
<comment type="catalytic activity">
    <reaction evidence="8">
        <text>[GlcNAc-(1-&gt;4)-Mur2Ac(oyl-L-Ala-gamma-D-Glu-L-Lys-D-Ala-D-Ala)](n)-di-trans,octa-cis-undecaprenyl diphosphate + beta-D-GlcNAc-(1-&gt;4)-Mur2Ac(oyl-L-Ala-gamma-D-Glu-L-Lys-D-Ala-D-Ala)-di-trans,octa-cis-undecaprenyl diphosphate = [GlcNAc-(1-&gt;4)-Mur2Ac(oyl-L-Ala-gamma-D-Glu-L-Lys-D-Ala-D-Ala)](n+1)-di-trans,octa-cis-undecaprenyl diphosphate + di-trans,octa-cis-undecaprenyl diphosphate + H(+)</text>
        <dbReference type="Rhea" id="RHEA:23708"/>
        <dbReference type="Rhea" id="RHEA-COMP:9602"/>
        <dbReference type="Rhea" id="RHEA-COMP:9603"/>
        <dbReference type="ChEBI" id="CHEBI:15378"/>
        <dbReference type="ChEBI" id="CHEBI:58405"/>
        <dbReference type="ChEBI" id="CHEBI:60033"/>
        <dbReference type="ChEBI" id="CHEBI:78435"/>
        <dbReference type="EC" id="2.4.99.28"/>
    </reaction>
</comment>
<dbReference type="EMBL" id="JAERRF010000011">
    <property type="protein sequence ID" value="MBL1099121.1"/>
    <property type="molecule type" value="Genomic_DNA"/>
</dbReference>
<dbReference type="SUPFAM" id="SSF56601">
    <property type="entry name" value="beta-lactamase/transpeptidase-like"/>
    <property type="match status" value="1"/>
</dbReference>
<evidence type="ECO:0000313" key="13">
    <source>
        <dbReference type="EMBL" id="MBL1099121.1"/>
    </source>
</evidence>
<dbReference type="Proteomes" id="UP000634229">
    <property type="component" value="Unassembled WGS sequence"/>
</dbReference>
<accession>A0ABS1NGF9</accession>
<dbReference type="InterPro" id="IPR012338">
    <property type="entry name" value="Beta-lactam/transpept-like"/>
</dbReference>
<dbReference type="PANTHER" id="PTHR32282">
    <property type="entry name" value="BINDING PROTEIN TRANSPEPTIDASE, PUTATIVE-RELATED"/>
    <property type="match status" value="1"/>
</dbReference>
<dbReference type="RefSeq" id="WP_201876520.1">
    <property type="nucleotide sequence ID" value="NZ_JAERRF010000011.1"/>
</dbReference>
<name>A0ABS1NGF9_9ACTN</name>
<feature type="domain" description="Glycosyl transferase family 51" evidence="12">
    <location>
        <begin position="78"/>
        <end position="255"/>
    </location>
</feature>
<evidence type="ECO:0000259" key="11">
    <source>
        <dbReference type="Pfam" id="PF00905"/>
    </source>
</evidence>
<keyword evidence="3" id="KW-0328">Glycosyltransferase</keyword>
<keyword evidence="10" id="KW-0812">Transmembrane</keyword>
<proteinExistence type="predicted"/>
<feature type="region of interest" description="Disordered" evidence="9">
    <location>
        <begin position="657"/>
        <end position="746"/>
    </location>
</feature>
<evidence type="ECO:0000256" key="6">
    <source>
        <dbReference type="ARBA" id="ARBA00023268"/>
    </source>
</evidence>
<dbReference type="InterPro" id="IPR001460">
    <property type="entry name" value="PCN-bd_Tpept"/>
</dbReference>
<comment type="caution">
    <text evidence="13">The sequence shown here is derived from an EMBL/GenBank/DDBJ whole genome shotgun (WGS) entry which is preliminary data.</text>
</comment>
<evidence type="ECO:0000256" key="7">
    <source>
        <dbReference type="ARBA" id="ARBA00034000"/>
    </source>
</evidence>
<evidence type="ECO:0000256" key="8">
    <source>
        <dbReference type="ARBA" id="ARBA00049902"/>
    </source>
</evidence>
<dbReference type="Pfam" id="PF00905">
    <property type="entry name" value="Transpeptidase"/>
    <property type="match status" value="1"/>
</dbReference>
<dbReference type="InterPro" id="IPR001264">
    <property type="entry name" value="Glyco_trans_51"/>
</dbReference>
<feature type="domain" description="Penicillin-binding protein transpeptidase" evidence="11">
    <location>
        <begin position="353"/>
        <end position="600"/>
    </location>
</feature>
<evidence type="ECO:0000256" key="10">
    <source>
        <dbReference type="SAM" id="Phobius"/>
    </source>
</evidence>
<evidence type="ECO:0000259" key="12">
    <source>
        <dbReference type="Pfam" id="PF00912"/>
    </source>
</evidence>
<evidence type="ECO:0000256" key="9">
    <source>
        <dbReference type="SAM" id="MobiDB-lite"/>
    </source>
</evidence>
<comment type="catalytic activity">
    <reaction evidence="7">
        <text>Preferential cleavage: (Ac)2-L-Lys-D-Ala-|-D-Ala. Also transpeptidation of peptidyl-alanyl moieties that are N-acyl substituents of D-alanine.</text>
        <dbReference type="EC" id="3.4.16.4"/>
    </reaction>
</comment>
<gene>
    <name evidence="13" type="ORF">JK363_21110</name>
</gene>
<keyword evidence="2" id="KW-0645">Protease</keyword>
<evidence type="ECO:0000256" key="1">
    <source>
        <dbReference type="ARBA" id="ARBA00022645"/>
    </source>
</evidence>
<evidence type="ECO:0000256" key="5">
    <source>
        <dbReference type="ARBA" id="ARBA00022801"/>
    </source>
</evidence>
<feature type="region of interest" description="Disordered" evidence="9">
    <location>
        <begin position="1"/>
        <end position="20"/>
    </location>
</feature>
<keyword evidence="6" id="KW-0511">Multifunctional enzyme</keyword>
<evidence type="ECO:0000256" key="3">
    <source>
        <dbReference type="ARBA" id="ARBA00022676"/>
    </source>
</evidence>
<feature type="transmembrane region" description="Helical" evidence="10">
    <location>
        <begin position="35"/>
        <end position="57"/>
    </location>
</feature>
<dbReference type="InterPro" id="IPR023346">
    <property type="entry name" value="Lysozyme-like_dom_sf"/>
</dbReference>